<dbReference type="PANTHER" id="PTHR43441:SF2">
    <property type="entry name" value="FAMILY ACETYLTRANSFERASE, PUTATIVE (AFU_ORTHOLOGUE AFUA_7G00850)-RELATED"/>
    <property type="match status" value="1"/>
</dbReference>
<dbReference type="FunFam" id="3.40.630.30:FF:000047">
    <property type="entry name" value="Acetyltransferase, GNAT family"/>
    <property type="match status" value="1"/>
</dbReference>
<dbReference type="SUPFAM" id="SSF55729">
    <property type="entry name" value="Acyl-CoA N-acyltransferases (Nat)"/>
    <property type="match status" value="1"/>
</dbReference>
<evidence type="ECO:0000256" key="1">
    <source>
        <dbReference type="SAM" id="MobiDB-lite"/>
    </source>
</evidence>
<feature type="region of interest" description="Disordered" evidence="1">
    <location>
        <begin position="1"/>
        <end position="24"/>
    </location>
</feature>
<evidence type="ECO:0000313" key="4">
    <source>
        <dbReference type="Proteomes" id="UP000272778"/>
    </source>
</evidence>
<dbReference type="GO" id="GO:1990189">
    <property type="term" value="F:protein N-terminal-serine acetyltransferase activity"/>
    <property type="evidence" value="ECO:0007669"/>
    <property type="project" value="TreeGrafter"/>
</dbReference>
<accession>A0A3N6MLT4</accession>
<dbReference type="InterPro" id="IPR000182">
    <property type="entry name" value="GNAT_dom"/>
</dbReference>
<feature type="domain" description="N-acetyltransferase" evidence="2">
    <location>
        <begin position="35"/>
        <end position="193"/>
    </location>
</feature>
<dbReference type="InterPro" id="IPR016181">
    <property type="entry name" value="Acyl_CoA_acyltransferase"/>
</dbReference>
<sequence length="237" mass="26842">MTQRLNEFGQPIGEPVPGWTPRERPADVTLTGTWCRLEPLDAARHADDLHAAYRAAPDSRNWTYLAVGPFETVDEFRRYAEGAARSADPKHYAVIDLKTGRAVGTLALMRQDPANGVIEVGSVTFSPLLQQTPLSTEAQYLLMAYAFDTLGYRRYEWKCDSLNAPSRKAAQRLGFTYEGIFRQAVMYKGRTRDTAWFSIIDTEWASIKRAFAAWLMPENFDEEGRQRVSLAALRERA</sequence>
<dbReference type="PANTHER" id="PTHR43441">
    <property type="entry name" value="RIBOSOMAL-PROTEIN-SERINE ACETYLTRANSFERASE"/>
    <property type="match status" value="1"/>
</dbReference>
<organism evidence="3 4">
    <name type="scientific">Paraburkholderia dinghuensis</name>
    <dbReference type="NCBI Taxonomy" id="2305225"/>
    <lineage>
        <taxon>Bacteria</taxon>
        <taxon>Pseudomonadati</taxon>
        <taxon>Pseudomonadota</taxon>
        <taxon>Betaproteobacteria</taxon>
        <taxon>Burkholderiales</taxon>
        <taxon>Burkholderiaceae</taxon>
        <taxon>Paraburkholderia</taxon>
    </lineage>
</organism>
<gene>
    <name evidence="3" type="ORF">D1Y85_18470</name>
</gene>
<keyword evidence="3" id="KW-0808">Transferase</keyword>
<dbReference type="Pfam" id="PF13302">
    <property type="entry name" value="Acetyltransf_3"/>
    <property type="match status" value="1"/>
</dbReference>
<dbReference type="Proteomes" id="UP000272778">
    <property type="component" value="Unassembled WGS sequence"/>
</dbReference>
<reference evidence="3 4" key="1">
    <citation type="submission" date="2018-11" db="EMBL/GenBank/DDBJ databases">
        <title>Paraburkholderia sp. DHOA04, isolated from soil.</title>
        <authorList>
            <person name="Gao Z.-H."/>
            <person name="Qiu L.-H."/>
            <person name="Fu J.-C."/>
        </authorList>
    </citation>
    <scope>NUCLEOTIDE SEQUENCE [LARGE SCALE GENOMIC DNA]</scope>
    <source>
        <strain evidence="3 4">DHOA04</strain>
    </source>
</reference>
<dbReference type="EMBL" id="RQIS01000013">
    <property type="protein sequence ID" value="RQH04448.1"/>
    <property type="molecule type" value="Genomic_DNA"/>
</dbReference>
<protein>
    <submittedName>
        <fullName evidence="3">N-acetyltransferase</fullName>
    </submittedName>
</protein>
<dbReference type="InterPro" id="IPR051908">
    <property type="entry name" value="Ribosomal_N-acetyltransferase"/>
</dbReference>
<evidence type="ECO:0000259" key="2">
    <source>
        <dbReference type="PROSITE" id="PS51186"/>
    </source>
</evidence>
<dbReference type="PROSITE" id="PS51186">
    <property type="entry name" value="GNAT"/>
    <property type="match status" value="1"/>
</dbReference>
<name>A0A3N6MLT4_9BURK</name>
<evidence type="ECO:0000313" key="3">
    <source>
        <dbReference type="EMBL" id="RQH04448.1"/>
    </source>
</evidence>
<proteinExistence type="predicted"/>
<dbReference type="Gene3D" id="3.40.630.30">
    <property type="match status" value="1"/>
</dbReference>
<comment type="caution">
    <text evidence="3">The sequence shown here is derived from an EMBL/GenBank/DDBJ whole genome shotgun (WGS) entry which is preliminary data.</text>
</comment>
<dbReference type="AlphaFoldDB" id="A0A3N6MLT4"/>
<keyword evidence="4" id="KW-1185">Reference proteome</keyword>
<dbReference type="OrthoDB" id="5295305at2"/>
<dbReference type="GO" id="GO:0008999">
    <property type="term" value="F:protein-N-terminal-alanine acetyltransferase activity"/>
    <property type="evidence" value="ECO:0007669"/>
    <property type="project" value="TreeGrafter"/>
</dbReference>